<comment type="caution">
    <text evidence="2">The sequence shown here is derived from an EMBL/GenBank/DDBJ whole genome shotgun (WGS) entry which is preliminary data.</text>
</comment>
<dbReference type="EMBL" id="LXQA010100253">
    <property type="protein sequence ID" value="MCI16306.1"/>
    <property type="molecule type" value="Genomic_DNA"/>
</dbReference>
<feature type="non-terminal residue" evidence="2">
    <location>
        <position position="117"/>
    </location>
</feature>
<feature type="non-terminal residue" evidence="2">
    <location>
        <position position="1"/>
    </location>
</feature>
<evidence type="ECO:0000313" key="2">
    <source>
        <dbReference type="EMBL" id="MCI16306.1"/>
    </source>
</evidence>
<evidence type="ECO:0000313" key="3">
    <source>
        <dbReference type="Proteomes" id="UP000265520"/>
    </source>
</evidence>
<dbReference type="InterPro" id="IPR055274">
    <property type="entry name" value="SWO1"/>
</dbReference>
<accession>A0A392PYA8</accession>
<name>A0A392PYA8_9FABA</name>
<organism evidence="2 3">
    <name type="scientific">Trifolium medium</name>
    <dbReference type="NCBI Taxonomy" id="97028"/>
    <lineage>
        <taxon>Eukaryota</taxon>
        <taxon>Viridiplantae</taxon>
        <taxon>Streptophyta</taxon>
        <taxon>Embryophyta</taxon>
        <taxon>Tracheophyta</taxon>
        <taxon>Spermatophyta</taxon>
        <taxon>Magnoliopsida</taxon>
        <taxon>eudicotyledons</taxon>
        <taxon>Gunneridae</taxon>
        <taxon>Pentapetalae</taxon>
        <taxon>rosids</taxon>
        <taxon>fabids</taxon>
        <taxon>Fabales</taxon>
        <taxon>Fabaceae</taxon>
        <taxon>Papilionoideae</taxon>
        <taxon>50 kb inversion clade</taxon>
        <taxon>NPAAA clade</taxon>
        <taxon>Hologalegina</taxon>
        <taxon>IRL clade</taxon>
        <taxon>Trifolieae</taxon>
        <taxon>Trifolium</taxon>
    </lineage>
</organism>
<dbReference type="Proteomes" id="UP000265520">
    <property type="component" value="Unassembled WGS sequence"/>
</dbReference>
<sequence length="117" mass="13420">GPLKEWVSLECEGDKPPRIRTARPLSSLQHEGTRKRRRAAMGDYAWSVGDRVDAWIQESWREGVITEKNKKDETTLTVHIHASGETTVLRAWHLRPSLIWKDGQWLEFSKVGANDNS</sequence>
<dbReference type="PANTHER" id="PTHR48429">
    <property type="entry name" value="AGENET DOMAIN-CONTAINING PROTEIN"/>
    <property type="match status" value="1"/>
</dbReference>
<dbReference type="AlphaFoldDB" id="A0A392PYA8"/>
<protein>
    <submittedName>
        <fullName evidence="2">Serine-rich adhesin for platelets-like</fullName>
    </submittedName>
</protein>
<proteinExistence type="predicted"/>
<dbReference type="InterPro" id="IPR014002">
    <property type="entry name" value="Agenet_dom_plant"/>
</dbReference>
<evidence type="ECO:0000259" key="1">
    <source>
        <dbReference type="SMART" id="SM00743"/>
    </source>
</evidence>
<feature type="domain" description="Agenet" evidence="1">
    <location>
        <begin position="44"/>
        <end position="102"/>
    </location>
</feature>
<dbReference type="PANTHER" id="PTHR48429:SF1">
    <property type="entry name" value="AGENET DOMAIN-CONTAINING PROTEIN"/>
    <property type="match status" value="1"/>
</dbReference>
<dbReference type="SMART" id="SM00743">
    <property type="entry name" value="Agenet"/>
    <property type="match status" value="1"/>
</dbReference>
<keyword evidence="3" id="KW-1185">Reference proteome</keyword>
<reference evidence="2 3" key="1">
    <citation type="journal article" date="2018" name="Front. Plant Sci.">
        <title>Red Clover (Trifolium pratense) and Zigzag Clover (T. medium) - A Picture of Genomic Similarities and Differences.</title>
        <authorList>
            <person name="Dluhosova J."/>
            <person name="Istvanek J."/>
            <person name="Nedelnik J."/>
            <person name="Repkova J."/>
        </authorList>
    </citation>
    <scope>NUCLEOTIDE SEQUENCE [LARGE SCALE GENOMIC DNA]</scope>
    <source>
        <strain evidence="3">cv. 10/8</strain>
        <tissue evidence="2">Leaf</tissue>
    </source>
</reference>